<name>A0ABS1V242_9PROT</name>
<proteinExistence type="predicted"/>
<dbReference type="InterPro" id="IPR018666">
    <property type="entry name" value="DUF2125"/>
</dbReference>
<organism evidence="1 2">
    <name type="scientific">Belnapia mucosa</name>
    <dbReference type="NCBI Taxonomy" id="2804532"/>
    <lineage>
        <taxon>Bacteria</taxon>
        <taxon>Pseudomonadati</taxon>
        <taxon>Pseudomonadota</taxon>
        <taxon>Alphaproteobacteria</taxon>
        <taxon>Acetobacterales</taxon>
        <taxon>Roseomonadaceae</taxon>
        <taxon>Belnapia</taxon>
    </lineage>
</organism>
<dbReference type="Proteomes" id="UP000606490">
    <property type="component" value="Unassembled WGS sequence"/>
</dbReference>
<evidence type="ECO:0000313" key="1">
    <source>
        <dbReference type="EMBL" id="MBL6455743.1"/>
    </source>
</evidence>
<keyword evidence="2" id="KW-1185">Reference proteome</keyword>
<dbReference type="EMBL" id="JAEUXJ010000003">
    <property type="protein sequence ID" value="MBL6455743.1"/>
    <property type="molecule type" value="Genomic_DNA"/>
</dbReference>
<accession>A0ABS1V242</accession>
<evidence type="ECO:0000313" key="2">
    <source>
        <dbReference type="Proteomes" id="UP000606490"/>
    </source>
</evidence>
<dbReference type="RefSeq" id="WP_202825470.1">
    <property type="nucleotide sequence ID" value="NZ_JAEUXJ010000003.1"/>
</dbReference>
<protein>
    <submittedName>
        <fullName evidence="1">DUF2125 domain-containing protein</fullName>
    </submittedName>
</protein>
<comment type="caution">
    <text evidence="1">The sequence shown here is derived from an EMBL/GenBank/DDBJ whole genome shotgun (WGS) entry which is preliminary data.</text>
</comment>
<gene>
    <name evidence="1" type="ORF">JMJ55_10435</name>
</gene>
<sequence length="343" mass="35761">MLAKRVFLSSLFTLLLLLAGHGLLWLWLAGRLEEGFAAWATARRASGWQVAHGPPERGGWPLSASLTLPGFRLSGGEGLLPGGIDWQAEAVTLRLAPPRLRELAVEMPGQHQLRLGPLAGPAVAQRLVATMPLDQGPIPPEIRLGGSGLRLDATEIGAARLRIGNHLEAREGEAAMTLTGGADAVLLPPGASPLVASLGRSLDRIGLDLVLDGPLPGRGSAAGRAAAWRDAGGTLGLRSLELRWGPVTAGGEATLGLDDRLQPMGAGTLRLEGADAALNAAAAAGLLPPRNAFAVRAVVAILSRLPPEGGPPRLEVPLALERGQLNLARIPLARLPDWDWGQR</sequence>
<reference evidence="1 2" key="1">
    <citation type="submission" date="2021-01" db="EMBL/GenBank/DDBJ databases">
        <title>Belnapia mucosa sp. nov. and Belnapia arida sp. nov., isolated from the Tabernas Desert (Almeria, Spain).</title>
        <authorList>
            <person name="Molina-Menor E."/>
            <person name="Vidal-Verdu A."/>
            <person name="Calonge A."/>
            <person name="Satari L."/>
            <person name="Pereto Magraner J."/>
            <person name="Porcar Miralles M."/>
        </authorList>
    </citation>
    <scope>NUCLEOTIDE SEQUENCE [LARGE SCALE GENOMIC DNA]</scope>
    <source>
        <strain evidence="1 2">T6</strain>
    </source>
</reference>
<dbReference type="Pfam" id="PF09898">
    <property type="entry name" value="DUF2125"/>
    <property type="match status" value="1"/>
</dbReference>